<reference evidence="2" key="2">
    <citation type="submission" date="2020-10" db="UniProtKB">
        <authorList>
            <consortium name="WormBaseParasite"/>
        </authorList>
    </citation>
    <scope>IDENTIFICATION</scope>
</reference>
<dbReference type="AlphaFoldDB" id="A0A7E4W2I9"/>
<organism evidence="1 2">
    <name type="scientific">Panagrellus redivivus</name>
    <name type="common">Microworm</name>
    <dbReference type="NCBI Taxonomy" id="6233"/>
    <lineage>
        <taxon>Eukaryota</taxon>
        <taxon>Metazoa</taxon>
        <taxon>Ecdysozoa</taxon>
        <taxon>Nematoda</taxon>
        <taxon>Chromadorea</taxon>
        <taxon>Rhabditida</taxon>
        <taxon>Tylenchina</taxon>
        <taxon>Panagrolaimomorpha</taxon>
        <taxon>Panagrolaimoidea</taxon>
        <taxon>Panagrolaimidae</taxon>
        <taxon>Panagrellus</taxon>
    </lineage>
</organism>
<dbReference type="Proteomes" id="UP000492821">
    <property type="component" value="Unassembled WGS sequence"/>
</dbReference>
<name>A0A7E4W2I9_PANRE</name>
<dbReference type="WBParaSite" id="Pan_g6228.t1">
    <property type="protein sequence ID" value="Pan_g6228.t1"/>
    <property type="gene ID" value="Pan_g6228"/>
</dbReference>
<dbReference type="PROSITE" id="PS51257">
    <property type="entry name" value="PROKAR_LIPOPROTEIN"/>
    <property type="match status" value="1"/>
</dbReference>
<accession>A0A7E4W2I9</accession>
<reference evidence="1" key="1">
    <citation type="journal article" date="2013" name="Genetics">
        <title>The draft genome and transcriptome of Panagrellus redivivus are shaped by the harsh demands of a free-living lifestyle.</title>
        <authorList>
            <person name="Srinivasan J."/>
            <person name="Dillman A.R."/>
            <person name="Macchietto M.G."/>
            <person name="Heikkinen L."/>
            <person name="Lakso M."/>
            <person name="Fracchia K.M."/>
            <person name="Antoshechkin I."/>
            <person name="Mortazavi A."/>
            <person name="Wong G."/>
            <person name="Sternberg P.W."/>
        </authorList>
    </citation>
    <scope>NUCLEOTIDE SEQUENCE [LARGE SCALE GENOMIC DNA]</scope>
    <source>
        <strain evidence="1">MT8872</strain>
    </source>
</reference>
<protein>
    <submittedName>
        <fullName evidence="2">DDE Tnp4 domain-containing protein</fullName>
    </submittedName>
</protein>
<keyword evidence="1" id="KW-1185">Reference proteome</keyword>
<evidence type="ECO:0000313" key="1">
    <source>
        <dbReference type="Proteomes" id="UP000492821"/>
    </source>
</evidence>
<evidence type="ECO:0000313" key="2">
    <source>
        <dbReference type="WBParaSite" id="Pan_g6228.t1"/>
    </source>
</evidence>
<proteinExistence type="predicted"/>
<sequence>MARARRRQRRCSQTPSSVLMEMISTTIGGSLACSLVVREVLVGMDGCHVCPIQDKDALRKNILVKTTLKNNERKRLAIGRHNAFQKRRDGFARKSVVLWVDGAGDGKLSRTQCRGADDSLAVPLKTEKVGPLSFSLFLAEGKYACQRRYPRKEGNHFSFKLH</sequence>